<proteinExistence type="predicted"/>
<dbReference type="RefSeq" id="WP_343897061.1">
    <property type="nucleotide sequence ID" value="NZ_BAAAFZ010000062.1"/>
</dbReference>
<keyword evidence="2" id="KW-1185">Reference proteome</keyword>
<evidence type="ECO:0000313" key="2">
    <source>
        <dbReference type="Proteomes" id="UP001501588"/>
    </source>
</evidence>
<accession>A0ABP3QY49</accession>
<evidence type="ECO:0000313" key="1">
    <source>
        <dbReference type="EMBL" id="GAA0596846.1"/>
    </source>
</evidence>
<comment type="caution">
    <text evidence="1">The sequence shown here is derived from an EMBL/GenBank/DDBJ whole genome shotgun (WGS) entry which is preliminary data.</text>
</comment>
<organism evidence="1 2">
    <name type="scientific">Craurococcus roseus</name>
    <dbReference type="NCBI Taxonomy" id="77585"/>
    <lineage>
        <taxon>Bacteria</taxon>
        <taxon>Pseudomonadati</taxon>
        <taxon>Pseudomonadota</taxon>
        <taxon>Alphaproteobacteria</taxon>
        <taxon>Acetobacterales</taxon>
        <taxon>Acetobacteraceae</taxon>
        <taxon>Craurococcus</taxon>
    </lineage>
</organism>
<gene>
    <name evidence="1" type="ORF">GCM10009416_38910</name>
</gene>
<reference evidence="2" key="1">
    <citation type="journal article" date="2019" name="Int. J. Syst. Evol. Microbiol.">
        <title>The Global Catalogue of Microorganisms (GCM) 10K type strain sequencing project: providing services to taxonomists for standard genome sequencing and annotation.</title>
        <authorList>
            <consortium name="The Broad Institute Genomics Platform"/>
            <consortium name="The Broad Institute Genome Sequencing Center for Infectious Disease"/>
            <person name="Wu L."/>
            <person name="Ma J."/>
        </authorList>
    </citation>
    <scope>NUCLEOTIDE SEQUENCE [LARGE SCALE GENOMIC DNA]</scope>
    <source>
        <strain evidence="2">JCM 9933</strain>
    </source>
</reference>
<dbReference type="Proteomes" id="UP001501588">
    <property type="component" value="Unassembled WGS sequence"/>
</dbReference>
<name>A0ABP3QY49_9PROT</name>
<sequence>MAGFRVRVWFDPDGLDVGRPAKDDGLIELPIIPQPGMELADDTGQVAVIRRVILLHSVGPDGAVAVLVCTPG</sequence>
<dbReference type="EMBL" id="BAAAFZ010000062">
    <property type="protein sequence ID" value="GAA0596846.1"/>
    <property type="molecule type" value="Genomic_DNA"/>
</dbReference>
<protein>
    <submittedName>
        <fullName evidence="1">Uncharacterized protein</fullName>
    </submittedName>
</protein>